<dbReference type="SUPFAM" id="SSF52949">
    <property type="entry name" value="Macro domain-like"/>
    <property type="match status" value="1"/>
</dbReference>
<evidence type="ECO:0000256" key="3">
    <source>
        <dbReference type="ARBA" id="ARBA00009528"/>
    </source>
</evidence>
<dbReference type="GO" id="GO:0006508">
    <property type="term" value="P:proteolysis"/>
    <property type="evidence" value="ECO:0007669"/>
    <property type="project" value="UniProtKB-KW"/>
</dbReference>
<comment type="subcellular location">
    <subcellularLocation>
        <location evidence="8">Cytoplasm</location>
    </subcellularLocation>
</comment>
<dbReference type="PRINTS" id="PR00481">
    <property type="entry name" value="LAMNOPPTDASE"/>
</dbReference>
<proteinExistence type="inferred from homology"/>
<dbReference type="RefSeq" id="WP_047132904.1">
    <property type="nucleotide sequence ID" value="NZ_CP015114.1"/>
</dbReference>
<dbReference type="EC" id="3.4.11.1" evidence="8"/>
<dbReference type="GO" id="GO:0070006">
    <property type="term" value="F:metalloaminopeptidase activity"/>
    <property type="evidence" value="ECO:0007669"/>
    <property type="project" value="InterPro"/>
</dbReference>
<evidence type="ECO:0000259" key="9">
    <source>
        <dbReference type="PROSITE" id="PS00631"/>
    </source>
</evidence>
<feature type="active site" evidence="8">
    <location>
        <position position="273"/>
    </location>
</feature>
<name>A0A143PA31_9STAP</name>
<evidence type="ECO:0000313" key="12">
    <source>
        <dbReference type="Proteomes" id="UP000293854"/>
    </source>
</evidence>
<dbReference type="PANTHER" id="PTHR11963:SF23">
    <property type="entry name" value="CYTOSOL AMINOPEPTIDASE"/>
    <property type="match status" value="1"/>
</dbReference>
<dbReference type="PROSITE" id="PS00631">
    <property type="entry name" value="CYTOSOL_AP"/>
    <property type="match status" value="1"/>
</dbReference>
<evidence type="ECO:0000256" key="4">
    <source>
        <dbReference type="ARBA" id="ARBA00022438"/>
    </source>
</evidence>
<dbReference type="GO" id="GO:0005737">
    <property type="term" value="C:cytoplasm"/>
    <property type="evidence" value="ECO:0007669"/>
    <property type="project" value="UniProtKB-SubCell"/>
</dbReference>
<dbReference type="CDD" id="cd00433">
    <property type="entry name" value="Peptidase_M17"/>
    <property type="match status" value="1"/>
</dbReference>
<dbReference type="InterPro" id="IPR043472">
    <property type="entry name" value="Macro_dom-like"/>
</dbReference>
<dbReference type="InterPro" id="IPR023042">
    <property type="entry name" value="Peptidase_M17_leu_NH2_pept"/>
</dbReference>
<dbReference type="OrthoDB" id="9809354at2"/>
<evidence type="ECO:0000256" key="7">
    <source>
        <dbReference type="ARBA" id="ARBA00049972"/>
    </source>
</evidence>
<keyword evidence="8" id="KW-0963">Cytoplasm</keyword>
<dbReference type="Proteomes" id="UP000595942">
    <property type="component" value="Chromosome"/>
</dbReference>
<protein>
    <recommendedName>
        <fullName evidence="8">Probable cytosol aminopeptidase</fullName>
        <ecNumber evidence="8">3.4.11.1</ecNumber>
    </recommendedName>
    <alternativeName>
        <fullName evidence="8">Leucine aminopeptidase</fullName>
        <shortName evidence="8">LAP</shortName>
        <ecNumber evidence="8">3.4.11.10</ecNumber>
    </alternativeName>
    <alternativeName>
        <fullName evidence="8">Leucyl aminopeptidase</fullName>
    </alternativeName>
</protein>
<dbReference type="EC" id="3.4.11.10" evidence="8"/>
<evidence type="ECO:0000256" key="5">
    <source>
        <dbReference type="ARBA" id="ARBA00022670"/>
    </source>
</evidence>
<dbReference type="KEGG" id="scv:A4G25_05195"/>
<feature type="binding site" evidence="8">
    <location>
        <position position="261"/>
    </location>
    <ligand>
        <name>Mn(2+)</name>
        <dbReference type="ChEBI" id="CHEBI:29035"/>
        <label>2</label>
    </ligand>
</feature>
<comment type="cofactor">
    <cofactor evidence="8">
        <name>Mn(2+)</name>
        <dbReference type="ChEBI" id="CHEBI:29035"/>
    </cofactor>
    <text evidence="8">Binds 2 manganese ions per subunit.</text>
</comment>
<feature type="binding site" evidence="8">
    <location>
        <position position="284"/>
    </location>
    <ligand>
        <name>Mn(2+)</name>
        <dbReference type="ChEBI" id="CHEBI:29035"/>
        <label>2</label>
    </ligand>
</feature>
<organism evidence="11 12">
    <name type="scientific">Staphylococcus condimenti</name>
    <dbReference type="NCBI Taxonomy" id="70255"/>
    <lineage>
        <taxon>Bacteria</taxon>
        <taxon>Bacillati</taxon>
        <taxon>Bacillota</taxon>
        <taxon>Bacilli</taxon>
        <taxon>Bacillales</taxon>
        <taxon>Staphylococcaceae</taxon>
        <taxon>Staphylococcus</taxon>
    </lineage>
</organism>
<keyword evidence="8" id="KW-0479">Metal-binding</keyword>
<evidence type="ECO:0000256" key="2">
    <source>
        <dbReference type="ARBA" id="ARBA00000967"/>
    </source>
</evidence>
<evidence type="ECO:0000256" key="6">
    <source>
        <dbReference type="ARBA" id="ARBA00022801"/>
    </source>
</evidence>
<dbReference type="SUPFAM" id="SSF53187">
    <property type="entry name" value="Zn-dependent exopeptidases"/>
    <property type="match status" value="1"/>
</dbReference>
<feature type="active site" evidence="8">
    <location>
        <position position="347"/>
    </location>
</feature>
<evidence type="ECO:0000313" key="10">
    <source>
        <dbReference type="EMBL" id="QQS82828.1"/>
    </source>
</evidence>
<dbReference type="InterPro" id="IPR008283">
    <property type="entry name" value="Peptidase_M17_N"/>
</dbReference>
<feature type="binding site" evidence="8">
    <location>
        <position position="345"/>
    </location>
    <ligand>
        <name>Mn(2+)</name>
        <dbReference type="ChEBI" id="CHEBI:29035"/>
        <label>1</label>
    </ligand>
</feature>
<dbReference type="HAMAP" id="MF_00181">
    <property type="entry name" value="Cytosol_peptidase_M17"/>
    <property type="match status" value="1"/>
</dbReference>
<dbReference type="Pfam" id="PF00883">
    <property type="entry name" value="Peptidase_M17"/>
    <property type="match status" value="1"/>
</dbReference>
<dbReference type="Proteomes" id="UP000293854">
    <property type="component" value="Unassembled WGS sequence"/>
</dbReference>
<comment type="catalytic activity">
    <reaction evidence="1 8">
        <text>Release of an N-terminal amino acid, Xaa-|-Yaa-, in which Xaa is preferably Leu, but may be other amino acids including Pro although not Arg or Lys, and Yaa may be Pro. Amino acid amides and methyl esters are also readily hydrolyzed, but rates on arylamides are exceedingly low.</text>
        <dbReference type="EC" id="3.4.11.1"/>
    </reaction>
</comment>
<evidence type="ECO:0000256" key="8">
    <source>
        <dbReference type="HAMAP-Rule" id="MF_00181"/>
    </source>
</evidence>
<reference evidence="11 12" key="1">
    <citation type="submission" date="2018-11" db="EMBL/GenBank/DDBJ databases">
        <title>Genomic profiling of Staphylococcus species from a Poultry farm system in KwaZulu-Natal, South Africa.</title>
        <authorList>
            <person name="Amoako D.G."/>
            <person name="Somboro A.M."/>
            <person name="Abia A.L.K."/>
            <person name="Bester L.A."/>
            <person name="Essack S.Y."/>
        </authorList>
    </citation>
    <scope>NUCLEOTIDE SEQUENCE [LARGE SCALE GENOMIC DNA]</scope>
    <source>
        <strain evidence="11 12">SA11</strain>
    </source>
</reference>
<keyword evidence="5 8" id="KW-0645">Protease</keyword>
<dbReference type="AlphaFoldDB" id="A0A143PA31"/>
<feature type="binding site" evidence="8">
    <location>
        <position position="343"/>
    </location>
    <ligand>
        <name>Mn(2+)</name>
        <dbReference type="ChEBI" id="CHEBI:29035"/>
        <label>1</label>
    </ligand>
</feature>
<feature type="domain" description="Cytosol aminopeptidase" evidence="9">
    <location>
        <begin position="341"/>
        <end position="348"/>
    </location>
</feature>
<dbReference type="InterPro" id="IPR000819">
    <property type="entry name" value="Peptidase_M17_C"/>
</dbReference>
<dbReference type="Gene3D" id="3.40.630.10">
    <property type="entry name" value="Zn peptidases"/>
    <property type="match status" value="1"/>
</dbReference>
<feature type="binding site" evidence="8">
    <location>
        <position position="266"/>
    </location>
    <ligand>
        <name>Mn(2+)</name>
        <dbReference type="ChEBI" id="CHEBI:29035"/>
        <label>1</label>
    </ligand>
</feature>
<evidence type="ECO:0000313" key="11">
    <source>
        <dbReference type="EMBL" id="RZI00322.1"/>
    </source>
</evidence>
<dbReference type="GO" id="GO:0030145">
    <property type="term" value="F:manganese ion binding"/>
    <property type="evidence" value="ECO:0007669"/>
    <property type="project" value="UniProtKB-UniRule"/>
</dbReference>
<dbReference type="GeneID" id="93727254"/>
<dbReference type="Pfam" id="PF02789">
    <property type="entry name" value="Peptidase_M17_N"/>
    <property type="match status" value="1"/>
</dbReference>
<dbReference type="EMBL" id="RQTE01000299">
    <property type="protein sequence ID" value="RZI00322.1"/>
    <property type="molecule type" value="Genomic_DNA"/>
</dbReference>
<feature type="binding site" evidence="8">
    <location>
        <position position="266"/>
    </location>
    <ligand>
        <name>Mn(2+)</name>
        <dbReference type="ChEBI" id="CHEBI:29035"/>
        <label>2</label>
    </ligand>
</feature>
<keyword evidence="8" id="KW-0464">Manganese</keyword>
<keyword evidence="6 8" id="KW-0378">Hydrolase</keyword>
<gene>
    <name evidence="8" type="primary">pepA</name>
    <name evidence="11" type="ORF">EIG99_11820</name>
    <name evidence="10" type="ORF">I6J05_00460</name>
</gene>
<keyword evidence="13" id="KW-1185">Reference proteome</keyword>
<accession>A0A143PA31</accession>
<comment type="function">
    <text evidence="7 8">Presumably involved in the processing and regular turnover of intracellular proteins. Catalyzes the removal of unsubstituted N-terminal amino acids from various peptides.</text>
</comment>
<keyword evidence="4 8" id="KW-0031">Aminopeptidase</keyword>
<dbReference type="PANTHER" id="PTHR11963">
    <property type="entry name" value="LEUCINE AMINOPEPTIDASE-RELATED"/>
    <property type="match status" value="1"/>
</dbReference>
<dbReference type="EMBL" id="CP068073">
    <property type="protein sequence ID" value="QQS82828.1"/>
    <property type="molecule type" value="Genomic_DNA"/>
</dbReference>
<feature type="binding site" evidence="8">
    <location>
        <position position="345"/>
    </location>
    <ligand>
        <name>Mn(2+)</name>
        <dbReference type="ChEBI" id="CHEBI:29035"/>
        <label>2</label>
    </ligand>
</feature>
<reference evidence="10 13" key="2">
    <citation type="submission" date="2021-01" db="EMBL/GenBank/DDBJ databases">
        <title>FDA dAtabase for Regulatory Grade micrObial Sequences (FDA-ARGOS): Supporting development and validation of Infectious Disease Dx tests.</title>
        <authorList>
            <person name="Sproer C."/>
            <person name="Gronow S."/>
            <person name="Severitt S."/>
            <person name="Schroder I."/>
            <person name="Tallon L."/>
            <person name="Sadzewicz L."/>
            <person name="Zhao X."/>
            <person name="Boylan J."/>
            <person name="Ott S."/>
            <person name="Bowen H."/>
            <person name="Vavikolanu K."/>
            <person name="Mehta A."/>
            <person name="Aluvathingal J."/>
            <person name="Nadendla S."/>
            <person name="Lowell S."/>
            <person name="Myers T."/>
            <person name="Yan Y."/>
            <person name="Sichtig H."/>
        </authorList>
    </citation>
    <scope>NUCLEOTIDE SEQUENCE [LARGE SCALE GENOMIC DNA]</scope>
    <source>
        <strain evidence="10 13">FDAARGOS_1148</strain>
    </source>
</reference>
<evidence type="ECO:0000256" key="1">
    <source>
        <dbReference type="ARBA" id="ARBA00000135"/>
    </source>
</evidence>
<comment type="catalytic activity">
    <reaction evidence="2 8">
        <text>Release of an N-terminal amino acid, preferentially leucine, but not glutamic or aspartic acids.</text>
        <dbReference type="EC" id="3.4.11.10"/>
    </reaction>
</comment>
<evidence type="ECO:0000313" key="13">
    <source>
        <dbReference type="Proteomes" id="UP000595942"/>
    </source>
</evidence>
<dbReference type="Gene3D" id="3.40.220.10">
    <property type="entry name" value="Leucine Aminopeptidase, subunit E, domain 1"/>
    <property type="match status" value="1"/>
</dbReference>
<dbReference type="InterPro" id="IPR011356">
    <property type="entry name" value="Leucine_aapep/pepB"/>
</dbReference>
<sequence length="495" mass="54044">MPIQITFDEQDELASEVLIVALPDHLNQLPTLTFQGHNLTELLDTYKQQHIISSEVGKVSSTRFNENGLDVRLITVGLGNLKKLSRVRTMKVFGKLLQRLKNDHITSADVLLQSFASKAIEKTEIAELFSLQAKKALYHFNNYKTDKRVPYHLNLKIHGAEADEVTAIKDGEIIGEGIKLARDFSNMPPNILTPEYFADMISAHFEETSVEVEVKDAETLQAEGFGLIHAVGKGSEFGPRLITLTYQGADDDSAPIALVGKGITYDSGGYSIKSKLGMQEMKFDMCGSANVLGMIEAAHRLALPINIVGVIASAENMINGEAMKPDDVFTALNGETVEVLNTDAEGRLVLGDAVFHASQYQPSVILDFATLTGAAVAALGEDKAAVFKNNNEAPLEEIIKIAGENGEWTFELPVTETEKQLIKKSEVADLVNHTNGMGKALFAAAFVMHFSGNIPQLHFDIAGPATTNRSNYNGPKGPTGYLIQSVVDWLRRETK</sequence>
<comment type="similarity">
    <text evidence="3 8">Belongs to the peptidase M17 family.</text>
</comment>